<reference evidence="2" key="1">
    <citation type="submission" date="2018-05" db="EMBL/GenBank/DDBJ databases">
        <title>Draft genome of Mucuna pruriens seed.</title>
        <authorList>
            <person name="Nnadi N.E."/>
            <person name="Vos R."/>
            <person name="Hasami M.H."/>
            <person name="Devisetty U.K."/>
            <person name="Aguiy J.C."/>
        </authorList>
    </citation>
    <scope>NUCLEOTIDE SEQUENCE [LARGE SCALE GENOMIC DNA]</scope>
    <source>
        <strain evidence="2">JCA_2017</strain>
    </source>
</reference>
<name>A0A371GDV2_MUCPR</name>
<dbReference type="Proteomes" id="UP000257109">
    <property type="component" value="Unassembled WGS sequence"/>
</dbReference>
<keyword evidence="3" id="KW-1185">Reference proteome</keyword>
<evidence type="ECO:0000313" key="3">
    <source>
        <dbReference type="Proteomes" id="UP000257109"/>
    </source>
</evidence>
<feature type="non-terminal residue" evidence="2">
    <location>
        <position position="1"/>
    </location>
</feature>
<feature type="region of interest" description="Disordered" evidence="1">
    <location>
        <begin position="57"/>
        <end position="96"/>
    </location>
</feature>
<organism evidence="2 3">
    <name type="scientific">Mucuna pruriens</name>
    <name type="common">Velvet bean</name>
    <name type="synonym">Dolichos pruriens</name>
    <dbReference type="NCBI Taxonomy" id="157652"/>
    <lineage>
        <taxon>Eukaryota</taxon>
        <taxon>Viridiplantae</taxon>
        <taxon>Streptophyta</taxon>
        <taxon>Embryophyta</taxon>
        <taxon>Tracheophyta</taxon>
        <taxon>Spermatophyta</taxon>
        <taxon>Magnoliopsida</taxon>
        <taxon>eudicotyledons</taxon>
        <taxon>Gunneridae</taxon>
        <taxon>Pentapetalae</taxon>
        <taxon>rosids</taxon>
        <taxon>fabids</taxon>
        <taxon>Fabales</taxon>
        <taxon>Fabaceae</taxon>
        <taxon>Papilionoideae</taxon>
        <taxon>50 kb inversion clade</taxon>
        <taxon>NPAAA clade</taxon>
        <taxon>indigoferoid/millettioid clade</taxon>
        <taxon>Phaseoleae</taxon>
        <taxon>Mucuna</taxon>
    </lineage>
</organism>
<accession>A0A371GDV2</accession>
<evidence type="ECO:0000313" key="2">
    <source>
        <dbReference type="EMBL" id="RDX88686.1"/>
    </source>
</evidence>
<comment type="caution">
    <text evidence="2">The sequence shown here is derived from an EMBL/GenBank/DDBJ whole genome shotgun (WGS) entry which is preliminary data.</text>
</comment>
<dbReference type="OrthoDB" id="1938423at2759"/>
<dbReference type="EMBL" id="QJKJ01005873">
    <property type="protein sequence ID" value="RDX88686.1"/>
    <property type="molecule type" value="Genomic_DNA"/>
</dbReference>
<feature type="compositionally biased region" description="Basic and acidic residues" evidence="1">
    <location>
        <begin position="65"/>
        <end position="91"/>
    </location>
</feature>
<feature type="region of interest" description="Disordered" evidence="1">
    <location>
        <begin position="1"/>
        <end position="38"/>
    </location>
</feature>
<protein>
    <submittedName>
        <fullName evidence="2">Uncharacterized protein</fullName>
    </submittedName>
</protein>
<gene>
    <name evidence="2" type="ORF">CR513_29694</name>
</gene>
<dbReference type="AlphaFoldDB" id="A0A371GDV2"/>
<proteinExistence type="predicted"/>
<sequence>MKKRKNPQIDPNLPFPNTLTRPPFHALLNSQTKGAATDPKTSEFAFFKKLKKDASLGFPSNPLQKDSRLSSKKPESRDYSTEKTGDARVGNKGDNSSRIMEHVSTVRTDTFFSPSVGGWNKSGLYSISNSPKNSRDYSDTFKPQRIFSHEACVKQLLCVKSSGNQHVHGEVFARKRQKLQQCVADALFTDTEKLFSKGHDIISMLLSRLFPMSTEENKYDTNPGKVVNANRYDLPDSRESDNQFKEHYQIPKRKLLELESSPYFSDHVLSPTLLRSDERITPHAEFPTYHSHNFQSLYNITEPECKLNATPSFSATAKSDVTLGSLFNEAANATRYGLHDSRELDVQFTEHHHIPKRKLLELESSSSFRDHFLSPMYLRSVEIITPHANFPTYPHKFQPLLSLTEAKSEFGGTPSFIDKGDVTRGFQSNKQGHGIFTFNHFKGLGKLDREPVSVLMEKDFDCTVDETNSPITYKYIKPDMPPELSILGHGEEKILNNTIDEYHFSPSSSPLDKPQDFNSILDSGCLRYQEFKFGKYVFEDMDTNFNQTALSLSHNKHYFKVSENCKNDTSYDKDSIFLSPYQHWVGRTVSSDYHHHPNLETWPTSSLDECQRSLSLTSSHLNYPSSSSRTLQLPQRESMSSLFHVNDNYEPEMDGENHGEVLYHFRESLIEIYNSSFLHMSMQRNNGCSFPLDGSDYVNEQEQTQKLFL</sequence>
<evidence type="ECO:0000256" key="1">
    <source>
        <dbReference type="SAM" id="MobiDB-lite"/>
    </source>
</evidence>